<evidence type="ECO:0000313" key="1">
    <source>
        <dbReference type="EMBL" id="KKT56288.1"/>
    </source>
</evidence>
<reference evidence="1 2" key="1">
    <citation type="journal article" date="2015" name="Nature">
        <title>rRNA introns, odd ribosomes, and small enigmatic genomes across a large radiation of phyla.</title>
        <authorList>
            <person name="Brown C.T."/>
            <person name="Hug L.A."/>
            <person name="Thomas B.C."/>
            <person name="Sharon I."/>
            <person name="Castelle C.J."/>
            <person name="Singh A."/>
            <person name="Wilkins M.J."/>
            <person name="Williams K.H."/>
            <person name="Banfield J.F."/>
        </authorList>
    </citation>
    <scope>NUCLEOTIDE SEQUENCE [LARGE SCALE GENOMIC DNA]</scope>
</reference>
<evidence type="ECO:0000313" key="2">
    <source>
        <dbReference type="Proteomes" id="UP000033977"/>
    </source>
</evidence>
<gene>
    <name evidence="1" type="ORF">UW49_C0016G0013</name>
</gene>
<proteinExistence type="predicted"/>
<dbReference type="Proteomes" id="UP000033977">
    <property type="component" value="Unassembled WGS sequence"/>
</dbReference>
<name>A0A0G1IBV4_9BACT</name>
<accession>A0A0G1IBV4</accession>
<protein>
    <submittedName>
        <fullName evidence="1">Uncharacterized protein</fullName>
    </submittedName>
</protein>
<dbReference type="EMBL" id="LCIN01000016">
    <property type="protein sequence ID" value="KKT56288.1"/>
    <property type="molecule type" value="Genomic_DNA"/>
</dbReference>
<organism evidence="1 2">
    <name type="scientific">Candidatus Giovannonibacteria bacterium GW2011_GWB1_44_23</name>
    <dbReference type="NCBI Taxonomy" id="1618652"/>
    <lineage>
        <taxon>Bacteria</taxon>
        <taxon>Candidatus Giovannoniibacteriota</taxon>
    </lineage>
</organism>
<dbReference type="AlphaFoldDB" id="A0A0G1IBV4"/>
<sequence length="80" mass="9469">MRSKKDRELELNQNTTTLASFMESYNKSVPLDFPRVSPKILKEFQVLHPALFKRGDEWSIDKHRKKLMDWLPSYADSKIS</sequence>
<comment type="caution">
    <text evidence="1">The sequence shown here is derived from an EMBL/GenBank/DDBJ whole genome shotgun (WGS) entry which is preliminary data.</text>
</comment>